<dbReference type="InParanoid" id="B9RKZ2"/>
<evidence type="ECO:0000313" key="1">
    <source>
        <dbReference type="EMBL" id="EEF48007.1"/>
    </source>
</evidence>
<accession>B9RKZ2</accession>
<dbReference type="Proteomes" id="UP000008311">
    <property type="component" value="Unassembled WGS sequence"/>
</dbReference>
<sequence length="86" mass="8863">MGRKDPLVLNKLAGTKSNAGVWVAPGKDFIKIKFDTAVSGVKNMGMVGLIAKKFGVRHPRPGTAGSFGIENGNGGCKGLGIGESHI</sequence>
<protein>
    <submittedName>
        <fullName evidence="1">Uncharacterized protein</fullName>
    </submittedName>
</protein>
<dbReference type="AlphaFoldDB" id="B9RKZ2"/>
<proteinExistence type="predicted"/>
<dbReference type="EMBL" id="EQ973785">
    <property type="protein sequence ID" value="EEF48007.1"/>
    <property type="molecule type" value="Genomic_DNA"/>
</dbReference>
<evidence type="ECO:0000313" key="2">
    <source>
        <dbReference type="Proteomes" id="UP000008311"/>
    </source>
</evidence>
<gene>
    <name evidence="1" type="ORF">RCOM_1566210</name>
</gene>
<keyword evidence="2" id="KW-1185">Reference proteome</keyword>
<reference evidence="2" key="1">
    <citation type="journal article" date="2010" name="Nat. Biotechnol.">
        <title>Draft genome sequence of the oilseed species Ricinus communis.</title>
        <authorList>
            <person name="Chan A.P."/>
            <person name="Crabtree J."/>
            <person name="Zhao Q."/>
            <person name="Lorenzi H."/>
            <person name="Orvis J."/>
            <person name="Puiu D."/>
            <person name="Melake-Berhan A."/>
            <person name="Jones K.M."/>
            <person name="Redman J."/>
            <person name="Chen G."/>
            <person name="Cahoon E.B."/>
            <person name="Gedil M."/>
            <person name="Stanke M."/>
            <person name="Haas B.J."/>
            <person name="Wortman J.R."/>
            <person name="Fraser-Liggett C.M."/>
            <person name="Ravel J."/>
            <person name="Rabinowicz P.D."/>
        </authorList>
    </citation>
    <scope>NUCLEOTIDE SEQUENCE [LARGE SCALE GENOMIC DNA]</scope>
    <source>
        <strain evidence="2">cv. Hale</strain>
    </source>
</reference>
<organism evidence="1 2">
    <name type="scientific">Ricinus communis</name>
    <name type="common">Castor bean</name>
    <dbReference type="NCBI Taxonomy" id="3988"/>
    <lineage>
        <taxon>Eukaryota</taxon>
        <taxon>Viridiplantae</taxon>
        <taxon>Streptophyta</taxon>
        <taxon>Embryophyta</taxon>
        <taxon>Tracheophyta</taxon>
        <taxon>Spermatophyta</taxon>
        <taxon>Magnoliopsida</taxon>
        <taxon>eudicotyledons</taxon>
        <taxon>Gunneridae</taxon>
        <taxon>Pentapetalae</taxon>
        <taxon>rosids</taxon>
        <taxon>fabids</taxon>
        <taxon>Malpighiales</taxon>
        <taxon>Euphorbiaceae</taxon>
        <taxon>Acalyphoideae</taxon>
        <taxon>Acalypheae</taxon>
        <taxon>Ricinus</taxon>
    </lineage>
</organism>
<name>B9RKZ2_RICCO</name>